<evidence type="ECO:0000313" key="3">
    <source>
        <dbReference type="Proteomes" id="UP001317629"/>
    </source>
</evidence>
<feature type="chain" id="PRO_5047160641" description="SH3 domain-containing protein" evidence="1">
    <location>
        <begin position="24"/>
        <end position="133"/>
    </location>
</feature>
<feature type="signal peptide" evidence="1">
    <location>
        <begin position="1"/>
        <end position="23"/>
    </location>
</feature>
<dbReference type="RefSeq" id="WP_281928734.1">
    <property type="nucleotide sequence ID" value="NZ_AP027142.1"/>
</dbReference>
<gene>
    <name evidence="2" type="ORF">SS37A_28560</name>
</gene>
<organism evidence="2 3">
    <name type="scientific">Methylocystis iwaonis</name>
    <dbReference type="NCBI Taxonomy" id="2885079"/>
    <lineage>
        <taxon>Bacteria</taxon>
        <taxon>Pseudomonadati</taxon>
        <taxon>Pseudomonadota</taxon>
        <taxon>Alphaproteobacteria</taxon>
        <taxon>Hyphomicrobiales</taxon>
        <taxon>Methylocystaceae</taxon>
        <taxon>Methylocystis</taxon>
    </lineage>
</organism>
<evidence type="ECO:0000256" key="1">
    <source>
        <dbReference type="SAM" id="SignalP"/>
    </source>
</evidence>
<evidence type="ECO:0008006" key="4">
    <source>
        <dbReference type="Google" id="ProtNLM"/>
    </source>
</evidence>
<reference evidence="2 3" key="1">
    <citation type="journal article" date="2023" name="Int. J. Syst. Evol. Microbiol.">
        <title>Methylocystis iwaonis sp. nov., a type II methane-oxidizing bacterium from surface soil of a rice paddy field in Japan, and emended description of the genus Methylocystis (ex Whittenbury et al. 1970) Bowman et al. 1993.</title>
        <authorList>
            <person name="Kaise H."/>
            <person name="Sawadogo J.B."/>
            <person name="Alam M.S."/>
            <person name="Ueno C."/>
            <person name="Dianou D."/>
            <person name="Shinjo R."/>
            <person name="Asakawa S."/>
        </authorList>
    </citation>
    <scope>NUCLEOTIDE SEQUENCE [LARGE SCALE GENOMIC DNA]</scope>
    <source>
        <strain evidence="2 3">SS37A-Re</strain>
    </source>
</reference>
<sequence>MRRFICTLAFIVALIAPISAAFAGALTLHDPVDLRTRPGARRPIALTVPAGAELIILGEGDKWVPVAFEGRRFYAPYAQLVAASPSDQPSPDPTCDYGYPYSGSNDFFTRPLAQLRHSEPLGALLGYHRFYPC</sequence>
<accession>A0ABM8EBF0</accession>
<keyword evidence="3" id="KW-1185">Reference proteome</keyword>
<proteinExistence type="predicted"/>
<dbReference type="Proteomes" id="UP001317629">
    <property type="component" value="Chromosome"/>
</dbReference>
<protein>
    <recommendedName>
        <fullName evidence="4">SH3 domain-containing protein</fullName>
    </recommendedName>
</protein>
<name>A0ABM8EBF0_9HYPH</name>
<dbReference type="EMBL" id="AP027142">
    <property type="protein sequence ID" value="BDV35327.1"/>
    <property type="molecule type" value="Genomic_DNA"/>
</dbReference>
<keyword evidence="1" id="KW-0732">Signal</keyword>
<evidence type="ECO:0000313" key="2">
    <source>
        <dbReference type="EMBL" id="BDV35327.1"/>
    </source>
</evidence>